<dbReference type="RefSeq" id="WP_345142089.1">
    <property type="nucleotide sequence ID" value="NZ_BAABAT010000063.1"/>
</dbReference>
<feature type="transmembrane region" description="Helical" evidence="1">
    <location>
        <begin position="168"/>
        <end position="189"/>
    </location>
</feature>
<evidence type="ECO:0000313" key="2">
    <source>
        <dbReference type="EMBL" id="GAA4263197.1"/>
    </source>
</evidence>
<keyword evidence="1" id="KW-1133">Transmembrane helix</keyword>
<dbReference type="Proteomes" id="UP001500620">
    <property type="component" value="Unassembled WGS sequence"/>
</dbReference>
<keyword evidence="1" id="KW-0812">Transmembrane</keyword>
<gene>
    <name evidence="2" type="ORF">GCM10022255_105570</name>
</gene>
<protein>
    <recommendedName>
        <fullName evidence="4">ABC transporter permease</fullName>
    </recommendedName>
</protein>
<evidence type="ECO:0008006" key="4">
    <source>
        <dbReference type="Google" id="ProtNLM"/>
    </source>
</evidence>
<evidence type="ECO:0000313" key="3">
    <source>
        <dbReference type="Proteomes" id="UP001500620"/>
    </source>
</evidence>
<keyword evidence="3" id="KW-1185">Reference proteome</keyword>
<sequence length="232" mass="24859">MNRLAAIARLQAVGRRDALLWPIVILAIAFVTNVVVFASITDQIKGEDPITGALASIYFTSLAFGAVAVTQHFPFALGLSVTRREFTAALGLFALAQTLLYSAVLVLLQTIENATDGWGLHLRFFGLGLFDDYSPPVQFVMYAVPLLLMTLIGTTLGALYIRWRTNGILTATAATILLLGAAAALLGYYNGWRAVGHWLTHTSPVALFAGWPLLLVLALAAGSFGALRRATP</sequence>
<reference evidence="3" key="1">
    <citation type="journal article" date="2019" name="Int. J. Syst. Evol. Microbiol.">
        <title>The Global Catalogue of Microorganisms (GCM) 10K type strain sequencing project: providing services to taxonomists for standard genome sequencing and annotation.</title>
        <authorList>
            <consortium name="The Broad Institute Genomics Platform"/>
            <consortium name="The Broad Institute Genome Sequencing Center for Infectious Disease"/>
            <person name="Wu L."/>
            <person name="Ma J."/>
        </authorList>
    </citation>
    <scope>NUCLEOTIDE SEQUENCE [LARGE SCALE GENOMIC DNA]</scope>
    <source>
        <strain evidence="3">JCM 17441</strain>
    </source>
</reference>
<feature type="transmembrane region" description="Helical" evidence="1">
    <location>
        <begin position="139"/>
        <end position="161"/>
    </location>
</feature>
<accession>A0ABP8DTR6</accession>
<dbReference type="EMBL" id="BAABAT010000063">
    <property type="protein sequence ID" value="GAA4263197.1"/>
    <property type="molecule type" value="Genomic_DNA"/>
</dbReference>
<name>A0ABP8DTR6_9ACTN</name>
<proteinExistence type="predicted"/>
<comment type="caution">
    <text evidence="2">The sequence shown here is derived from an EMBL/GenBank/DDBJ whole genome shotgun (WGS) entry which is preliminary data.</text>
</comment>
<feature type="transmembrane region" description="Helical" evidence="1">
    <location>
        <begin position="89"/>
        <end position="111"/>
    </location>
</feature>
<feature type="transmembrane region" description="Helical" evidence="1">
    <location>
        <begin position="53"/>
        <end position="77"/>
    </location>
</feature>
<organism evidence="2 3">
    <name type="scientific">Dactylosporangium darangshiense</name>
    <dbReference type="NCBI Taxonomy" id="579108"/>
    <lineage>
        <taxon>Bacteria</taxon>
        <taxon>Bacillati</taxon>
        <taxon>Actinomycetota</taxon>
        <taxon>Actinomycetes</taxon>
        <taxon>Micromonosporales</taxon>
        <taxon>Micromonosporaceae</taxon>
        <taxon>Dactylosporangium</taxon>
    </lineage>
</organism>
<feature type="transmembrane region" description="Helical" evidence="1">
    <location>
        <begin position="20"/>
        <end position="41"/>
    </location>
</feature>
<keyword evidence="1" id="KW-0472">Membrane</keyword>
<evidence type="ECO:0000256" key="1">
    <source>
        <dbReference type="SAM" id="Phobius"/>
    </source>
</evidence>
<feature type="transmembrane region" description="Helical" evidence="1">
    <location>
        <begin position="209"/>
        <end position="227"/>
    </location>
</feature>